<dbReference type="RefSeq" id="WP_008057240.1">
    <property type="nucleotide sequence ID" value="NZ_FO818640.1"/>
</dbReference>
<evidence type="ECO:0000256" key="10">
    <source>
        <dbReference type="SAM" id="Phobius"/>
    </source>
</evidence>
<dbReference type="PANTHER" id="PTHR24363:SF0">
    <property type="entry name" value="SERINE_THREONINE KINASE LIKE DOMAIN CONTAINING 1"/>
    <property type="match status" value="1"/>
</dbReference>
<proteinExistence type="predicted"/>
<dbReference type="GO" id="GO:0005524">
    <property type="term" value="F:ATP binding"/>
    <property type="evidence" value="ECO:0007669"/>
    <property type="project" value="UniProtKB-UniRule"/>
</dbReference>
<evidence type="ECO:0000256" key="4">
    <source>
        <dbReference type="ARBA" id="ARBA00022741"/>
    </source>
</evidence>
<feature type="domain" description="Protein kinase" evidence="11">
    <location>
        <begin position="42"/>
        <end position="306"/>
    </location>
</feature>
<dbReference type="GO" id="GO:0004674">
    <property type="term" value="F:protein serine/threonine kinase activity"/>
    <property type="evidence" value="ECO:0007669"/>
    <property type="project" value="UniProtKB-KW"/>
</dbReference>
<dbReference type="SMART" id="SM00220">
    <property type="entry name" value="S_TKc"/>
    <property type="match status" value="1"/>
</dbReference>
<evidence type="ECO:0000256" key="6">
    <source>
        <dbReference type="ARBA" id="ARBA00022840"/>
    </source>
</evidence>
<keyword evidence="4 9" id="KW-0547">Nucleotide-binding</keyword>
<feature type="transmembrane region" description="Helical" evidence="10">
    <location>
        <begin position="536"/>
        <end position="552"/>
    </location>
</feature>
<dbReference type="EMBL" id="FO818640">
    <property type="protein sequence ID" value="CDM93246.1"/>
    <property type="molecule type" value="Genomic_DNA"/>
</dbReference>
<evidence type="ECO:0000256" key="7">
    <source>
        <dbReference type="ARBA" id="ARBA00047899"/>
    </source>
</evidence>
<reference evidence="12 13" key="1">
    <citation type="submission" date="2014-02" db="EMBL/GenBank/DDBJ databases">
        <authorList>
            <person name="Genoscope - CEA"/>
        </authorList>
    </citation>
    <scope>NUCLEOTIDE SEQUENCE [LARGE SCALE GENOMIC DNA]</scope>
    <source>
        <strain evidence="12 13">PCC 8005</strain>
    </source>
</reference>
<evidence type="ECO:0000313" key="12">
    <source>
        <dbReference type="EMBL" id="CDM93246.1"/>
    </source>
</evidence>
<evidence type="ECO:0000256" key="3">
    <source>
        <dbReference type="ARBA" id="ARBA00022679"/>
    </source>
</evidence>
<comment type="catalytic activity">
    <reaction evidence="8">
        <text>L-seryl-[protein] + ATP = O-phospho-L-seryl-[protein] + ADP + H(+)</text>
        <dbReference type="Rhea" id="RHEA:17989"/>
        <dbReference type="Rhea" id="RHEA-COMP:9863"/>
        <dbReference type="Rhea" id="RHEA-COMP:11604"/>
        <dbReference type="ChEBI" id="CHEBI:15378"/>
        <dbReference type="ChEBI" id="CHEBI:29999"/>
        <dbReference type="ChEBI" id="CHEBI:30616"/>
        <dbReference type="ChEBI" id="CHEBI:83421"/>
        <dbReference type="ChEBI" id="CHEBI:456216"/>
        <dbReference type="EC" id="2.7.11.1"/>
    </reaction>
</comment>
<dbReference type="CDD" id="cd14014">
    <property type="entry name" value="STKc_PknB_like"/>
    <property type="match status" value="1"/>
</dbReference>
<comment type="catalytic activity">
    <reaction evidence="7">
        <text>L-threonyl-[protein] + ATP = O-phospho-L-threonyl-[protein] + ADP + H(+)</text>
        <dbReference type="Rhea" id="RHEA:46608"/>
        <dbReference type="Rhea" id="RHEA-COMP:11060"/>
        <dbReference type="Rhea" id="RHEA-COMP:11605"/>
        <dbReference type="ChEBI" id="CHEBI:15378"/>
        <dbReference type="ChEBI" id="CHEBI:30013"/>
        <dbReference type="ChEBI" id="CHEBI:30616"/>
        <dbReference type="ChEBI" id="CHEBI:61977"/>
        <dbReference type="ChEBI" id="CHEBI:456216"/>
        <dbReference type="EC" id="2.7.11.1"/>
    </reaction>
</comment>
<feature type="transmembrane region" description="Helical" evidence="10">
    <location>
        <begin position="480"/>
        <end position="501"/>
    </location>
</feature>
<gene>
    <name evidence="12" type="ORF">ARTHRO_10919</name>
</gene>
<keyword evidence="5 12" id="KW-0418">Kinase</keyword>
<dbReference type="InterPro" id="IPR011009">
    <property type="entry name" value="Kinase-like_dom_sf"/>
</dbReference>
<dbReference type="InterPro" id="IPR017441">
    <property type="entry name" value="Protein_kinase_ATP_BS"/>
</dbReference>
<evidence type="ECO:0000256" key="1">
    <source>
        <dbReference type="ARBA" id="ARBA00012513"/>
    </source>
</evidence>
<name>A0A9P1NX29_9CYAN</name>
<keyword evidence="3" id="KW-0808">Transferase</keyword>
<dbReference type="Proteomes" id="UP000032946">
    <property type="component" value="Chromosome"/>
</dbReference>
<dbReference type="PROSITE" id="PS50011">
    <property type="entry name" value="PROTEIN_KINASE_DOM"/>
    <property type="match status" value="1"/>
</dbReference>
<evidence type="ECO:0000256" key="2">
    <source>
        <dbReference type="ARBA" id="ARBA00022527"/>
    </source>
</evidence>
<dbReference type="InterPro" id="IPR000719">
    <property type="entry name" value="Prot_kinase_dom"/>
</dbReference>
<dbReference type="Pfam" id="PF00069">
    <property type="entry name" value="Pkinase"/>
    <property type="match status" value="1"/>
</dbReference>
<keyword evidence="10" id="KW-1133">Transmembrane helix</keyword>
<evidence type="ECO:0000313" key="13">
    <source>
        <dbReference type="Proteomes" id="UP000032946"/>
    </source>
</evidence>
<sequence length="557" mass="62856">MSYCFNPHCPNPQNPGEGESCQHCGAAVKLSAPIGGSANSCYAALELLGQGGFGRTFLAVDQLTPNHPQVAIKQFFPQGNNAKRSADLFRQEAQQLEILGEHSQIPNRVAYFESEPYQYLVQEFIEGHNLAQELMLKGPFTENKIYQVLDELLPVLQFIHSHKVIHRDIKPENIIRRRCSSKGSENSLVLVDFGAAKLVTGGLLPKTGTLIGSAAYTAPEQLMGKAVFASDIYSLGVTCIHLLTGVTPFDLFDSHEGNWGWRSYLKSPVSDELGDILDRMLAGATSKRFHSAAALLLKLQPTPKYIEAMPGLRPEPETGFVAIATNPTTIKQPIKPSTLPQEEPQITDVLQKALQSYQVKVQVNRISKSKLTIVINRADKQQVDYPQIAKAIATELTQLNLKNIVRVKLLGRVQNRGVPEWQIVLKLDPKARRKNQRLRFKQYCHKLISSENWRKRIQSKQFWMDTLTMAMVAYIFSNNFIVFTPFLSLLIAPIFIMFKNWIKPYHEVDEKQVFAMVVGLFLVLEFLPFRWVRNDLFGIIIAGMFLSIPLFSNRNNY</sequence>
<dbReference type="SUPFAM" id="SSF56112">
    <property type="entry name" value="Protein kinase-like (PK-like)"/>
    <property type="match status" value="1"/>
</dbReference>
<keyword evidence="10" id="KW-0812">Transmembrane</keyword>
<keyword evidence="2" id="KW-0723">Serine/threonine-protein kinase</keyword>
<dbReference type="Gene3D" id="1.10.510.10">
    <property type="entry name" value="Transferase(Phosphotransferase) domain 1"/>
    <property type="match status" value="1"/>
</dbReference>
<dbReference type="NCBIfam" id="NF045510">
    <property type="entry name" value="4Cys_prefix_kin"/>
    <property type="match status" value="1"/>
</dbReference>
<keyword evidence="10" id="KW-0472">Membrane</keyword>
<dbReference type="EC" id="2.7.11.1" evidence="1"/>
<evidence type="ECO:0000259" key="11">
    <source>
        <dbReference type="PROSITE" id="PS50011"/>
    </source>
</evidence>
<dbReference type="PANTHER" id="PTHR24363">
    <property type="entry name" value="SERINE/THREONINE PROTEIN KINASE"/>
    <property type="match status" value="1"/>
</dbReference>
<keyword evidence="6 9" id="KW-0067">ATP-binding</keyword>
<accession>A0A9P1NX29</accession>
<dbReference type="PROSITE" id="PS00107">
    <property type="entry name" value="PROTEIN_KINASE_ATP"/>
    <property type="match status" value="1"/>
</dbReference>
<feature type="transmembrane region" description="Helical" evidence="10">
    <location>
        <begin position="513"/>
        <end position="530"/>
    </location>
</feature>
<protein>
    <recommendedName>
        <fullName evidence="1">non-specific serine/threonine protein kinase</fullName>
        <ecNumber evidence="1">2.7.11.1</ecNumber>
    </recommendedName>
</protein>
<evidence type="ECO:0000256" key="5">
    <source>
        <dbReference type="ARBA" id="ARBA00022777"/>
    </source>
</evidence>
<evidence type="ECO:0000256" key="8">
    <source>
        <dbReference type="ARBA" id="ARBA00048679"/>
    </source>
</evidence>
<organism evidence="12 13">
    <name type="scientific">Limnospira indica PCC 8005</name>
    <dbReference type="NCBI Taxonomy" id="376219"/>
    <lineage>
        <taxon>Bacteria</taxon>
        <taxon>Bacillati</taxon>
        <taxon>Cyanobacteriota</taxon>
        <taxon>Cyanophyceae</taxon>
        <taxon>Oscillatoriophycideae</taxon>
        <taxon>Oscillatoriales</taxon>
        <taxon>Sirenicapillariaceae</taxon>
        <taxon>Limnospira</taxon>
    </lineage>
</organism>
<keyword evidence="13" id="KW-1185">Reference proteome</keyword>
<dbReference type="AlphaFoldDB" id="A0A9P1NX29"/>
<feature type="binding site" evidence="9">
    <location>
        <position position="73"/>
    </location>
    <ligand>
        <name>ATP</name>
        <dbReference type="ChEBI" id="CHEBI:30616"/>
    </ligand>
</feature>
<evidence type="ECO:0000256" key="9">
    <source>
        <dbReference type="PROSITE-ProRule" id="PRU10141"/>
    </source>
</evidence>